<evidence type="ECO:0000313" key="1">
    <source>
        <dbReference type="EMBL" id="KAH6617254.1"/>
    </source>
</evidence>
<keyword evidence="1" id="KW-0378">Hydrolase</keyword>
<protein>
    <submittedName>
        <fullName evidence="1">Ureidoglycolate hydrolase</fullName>
    </submittedName>
</protein>
<sequence>MDDLARSTIIEAVPLTPEAFAPFGDVIENPRPDVHPSSADKRPHLPFAAIVANQGSAIKYQHLSRQINLYDQAPSGQPGSAVLNMFVCAARARIPDPPQLPAPAPSPSPSPAQNPTTAEHQDSHHPQPSTFPITVLERHPYTTQTFIPLTANPTTHYLVIVAPTLPPPPNAPPKKEEEEEETLPVPTSLPPSTDYPRALPGGGMPDLRRVRAFVASAAQAVTYGAGTWHAPMVALGEKGAAVDFVVVQFANGVAVEDCQEVGLKRGRLAGDGGLVVALRSVGRGGKAKL</sequence>
<keyword evidence="2" id="KW-1185">Reference proteome</keyword>
<evidence type="ECO:0000313" key="2">
    <source>
        <dbReference type="Proteomes" id="UP000724584"/>
    </source>
</evidence>
<proteinExistence type="predicted"/>
<organism evidence="1 2">
    <name type="scientific">Chaetomium tenue</name>
    <dbReference type="NCBI Taxonomy" id="1854479"/>
    <lineage>
        <taxon>Eukaryota</taxon>
        <taxon>Fungi</taxon>
        <taxon>Dikarya</taxon>
        <taxon>Ascomycota</taxon>
        <taxon>Pezizomycotina</taxon>
        <taxon>Sordariomycetes</taxon>
        <taxon>Sordariomycetidae</taxon>
        <taxon>Sordariales</taxon>
        <taxon>Chaetomiaceae</taxon>
        <taxon>Chaetomium</taxon>
    </lineage>
</organism>
<reference evidence="1 2" key="1">
    <citation type="journal article" date="2021" name="Nat. Commun.">
        <title>Genetic determinants of endophytism in the Arabidopsis root mycobiome.</title>
        <authorList>
            <person name="Mesny F."/>
            <person name="Miyauchi S."/>
            <person name="Thiergart T."/>
            <person name="Pickel B."/>
            <person name="Atanasova L."/>
            <person name="Karlsson M."/>
            <person name="Huettel B."/>
            <person name="Barry K.W."/>
            <person name="Haridas S."/>
            <person name="Chen C."/>
            <person name="Bauer D."/>
            <person name="Andreopoulos W."/>
            <person name="Pangilinan J."/>
            <person name="LaButti K."/>
            <person name="Riley R."/>
            <person name="Lipzen A."/>
            <person name="Clum A."/>
            <person name="Drula E."/>
            <person name="Henrissat B."/>
            <person name="Kohler A."/>
            <person name="Grigoriev I.V."/>
            <person name="Martin F.M."/>
            <person name="Hacquard S."/>
        </authorList>
    </citation>
    <scope>NUCLEOTIDE SEQUENCE [LARGE SCALE GENOMIC DNA]</scope>
    <source>
        <strain evidence="1 2">MPI-SDFR-AT-0079</strain>
    </source>
</reference>
<comment type="caution">
    <text evidence="1">The sequence shown here is derived from an EMBL/GenBank/DDBJ whole genome shotgun (WGS) entry which is preliminary data.</text>
</comment>
<accession>A0ACB7NVK5</accession>
<dbReference type="Proteomes" id="UP000724584">
    <property type="component" value="Unassembled WGS sequence"/>
</dbReference>
<name>A0ACB7NVK5_9PEZI</name>
<dbReference type="EMBL" id="JAGIZQ010000007">
    <property type="protein sequence ID" value="KAH6617254.1"/>
    <property type="molecule type" value="Genomic_DNA"/>
</dbReference>
<gene>
    <name evidence="1" type="ORF">F5144DRAFT_585962</name>
</gene>